<evidence type="ECO:0000313" key="2">
    <source>
        <dbReference type="EMBL" id="MBT1154441.1"/>
    </source>
</evidence>
<feature type="coiled-coil region" evidence="1">
    <location>
        <begin position="17"/>
        <end position="44"/>
    </location>
</feature>
<reference evidence="2" key="1">
    <citation type="journal article" date="2021" name="Microorganisms">
        <title>Phylogenomic Reconstruction and Metabolic Potential of the Genus Aminobacter.</title>
        <authorList>
            <person name="Artuso I."/>
            <person name="Turrini P."/>
            <person name="Pirolo M."/>
            <person name="Lugli G.A."/>
            <person name="Ventura M."/>
            <person name="Visca P."/>
        </authorList>
    </citation>
    <scope>NUCLEOTIDE SEQUENCE</scope>
    <source>
        <strain evidence="2">LMG 26462</strain>
    </source>
</reference>
<proteinExistence type="predicted"/>
<dbReference type="Proteomes" id="UP001138921">
    <property type="component" value="Unassembled WGS sequence"/>
</dbReference>
<organism evidence="2 3">
    <name type="scientific">Aminobacter anthyllidis</name>
    <dbReference type="NCBI Taxonomy" id="1035067"/>
    <lineage>
        <taxon>Bacteria</taxon>
        <taxon>Pseudomonadati</taxon>
        <taxon>Pseudomonadota</taxon>
        <taxon>Alphaproteobacteria</taxon>
        <taxon>Hyphomicrobiales</taxon>
        <taxon>Phyllobacteriaceae</taxon>
        <taxon>Aminobacter</taxon>
    </lineage>
</organism>
<dbReference type="AlphaFoldDB" id="A0A9X1D414"/>
<evidence type="ECO:0000256" key="1">
    <source>
        <dbReference type="SAM" id="Coils"/>
    </source>
</evidence>
<reference evidence="2" key="2">
    <citation type="submission" date="2021-03" db="EMBL/GenBank/DDBJ databases">
        <authorList>
            <person name="Artuso I."/>
            <person name="Turrini P."/>
            <person name="Pirolo M."/>
            <person name="Lugli G.A."/>
            <person name="Ventura M."/>
            <person name="Visca P."/>
        </authorList>
    </citation>
    <scope>NUCLEOTIDE SEQUENCE</scope>
    <source>
        <strain evidence="2">LMG 26462</strain>
    </source>
</reference>
<dbReference type="RefSeq" id="WP_214385659.1">
    <property type="nucleotide sequence ID" value="NZ_JAFLWW010000001.1"/>
</dbReference>
<name>A0A9X1D414_9HYPH</name>
<keyword evidence="1" id="KW-0175">Coiled coil</keyword>
<sequence length="67" mass="7472">MFTKSVSSITAKLNKMVRQLHAHADAMEMKAAVLEDELDRLAKDRYGAIDERTKALRAAEKIAALVE</sequence>
<protein>
    <submittedName>
        <fullName evidence="2">Uncharacterized protein</fullName>
    </submittedName>
</protein>
<comment type="caution">
    <text evidence="2">The sequence shown here is derived from an EMBL/GenBank/DDBJ whole genome shotgun (WGS) entry which is preliminary data.</text>
</comment>
<evidence type="ECO:0000313" key="3">
    <source>
        <dbReference type="Proteomes" id="UP001138921"/>
    </source>
</evidence>
<dbReference type="EMBL" id="JAFLWW010000001">
    <property type="protein sequence ID" value="MBT1154441.1"/>
    <property type="molecule type" value="Genomic_DNA"/>
</dbReference>
<accession>A0A9X1D414</accession>
<keyword evidence="3" id="KW-1185">Reference proteome</keyword>
<gene>
    <name evidence="2" type="ORF">J1C56_02430</name>
</gene>